<dbReference type="Gene3D" id="3.30.30.30">
    <property type="match status" value="1"/>
</dbReference>
<dbReference type="Gene3D" id="3.30.420.40">
    <property type="match status" value="1"/>
</dbReference>
<comment type="similarity">
    <text evidence="2">Belongs to the heat shock protein 70 family.</text>
</comment>
<evidence type="ECO:0000313" key="6">
    <source>
        <dbReference type="Proteomes" id="UP000634136"/>
    </source>
</evidence>
<dbReference type="FunFam" id="3.30.30.30:FF:000005">
    <property type="entry name" value="Heat shock protein ssb1"/>
    <property type="match status" value="1"/>
</dbReference>
<comment type="subcellular location">
    <subcellularLocation>
        <location evidence="1">Endoplasmic reticulum lumen</location>
    </subcellularLocation>
</comment>
<organism evidence="5 6">
    <name type="scientific">Senna tora</name>
    <dbReference type="NCBI Taxonomy" id="362788"/>
    <lineage>
        <taxon>Eukaryota</taxon>
        <taxon>Viridiplantae</taxon>
        <taxon>Streptophyta</taxon>
        <taxon>Embryophyta</taxon>
        <taxon>Tracheophyta</taxon>
        <taxon>Spermatophyta</taxon>
        <taxon>Magnoliopsida</taxon>
        <taxon>eudicotyledons</taxon>
        <taxon>Gunneridae</taxon>
        <taxon>Pentapetalae</taxon>
        <taxon>rosids</taxon>
        <taxon>fabids</taxon>
        <taxon>Fabales</taxon>
        <taxon>Fabaceae</taxon>
        <taxon>Caesalpinioideae</taxon>
        <taxon>Cassia clade</taxon>
        <taxon>Senna</taxon>
    </lineage>
</organism>
<sequence length="240" mass="27246">MDLGTTYSCVAVWQYDHVEIIVNEEGNRTTPSYVAFTETQHVKRLIGRKFSDTHVQSDIKLWPFKVVAGDDDKPMIVRNKIITNDNERVLSSKEIGRMVKEAEQYKAEDEMFLKMAIAKNALEDYLYDVKYTINKIASKLSQIEKKQSKDAIEQAISWLNANSNTKFDEFVCKMKDLESVLNPIMLKDTMDDEDGAGTSTQSTRKRIKKNMILRLPTHAGDVGGMASTISSILLDILKVL</sequence>
<dbReference type="OrthoDB" id="3789372at2759"/>
<comment type="caution">
    <text evidence="5">The sequence shown here is derived from an EMBL/GenBank/DDBJ whole genome shotgun (WGS) entry which is preliminary data.</text>
</comment>
<dbReference type="FunFam" id="3.30.420.40:FF:000028">
    <property type="entry name" value="heat shock 70 kDa protein-like"/>
    <property type="match status" value="1"/>
</dbReference>
<evidence type="ECO:0000313" key="5">
    <source>
        <dbReference type="EMBL" id="KAF7811320.1"/>
    </source>
</evidence>
<evidence type="ECO:0000256" key="1">
    <source>
        <dbReference type="ARBA" id="ARBA00004319"/>
    </source>
</evidence>
<dbReference type="GO" id="GO:0005788">
    <property type="term" value="C:endoplasmic reticulum lumen"/>
    <property type="evidence" value="ECO:0007669"/>
    <property type="project" value="UniProtKB-SubCell"/>
</dbReference>
<dbReference type="InterPro" id="IPR029048">
    <property type="entry name" value="HSP70_C_sf"/>
</dbReference>
<dbReference type="Proteomes" id="UP000634136">
    <property type="component" value="Unassembled WGS sequence"/>
</dbReference>
<dbReference type="Pfam" id="PF00012">
    <property type="entry name" value="HSP70"/>
    <property type="match status" value="2"/>
</dbReference>
<dbReference type="PANTHER" id="PTHR19375">
    <property type="entry name" value="HEAT SHOCK PROTEIN 70KDA"/>
    <property type="match status" value="1"/>
</dbReference>
<dbReference type="AlphaFoldDB" id="A0A834SYN1"/>
<gene>
    <name evidence="5" type="ORF">G2W53_032296</name>
</gene>
<dbReference type="InterPro" id="IPR013126">
    <property type="entry name" value="Hsp_70_fam"/>
</dbReference>
<reference evidence="5" key="1">
    <citation type="submission" date="2020-09" db="EMBL/GenBank/DDBJ databases">
        <title>Genome-Enabled Discovery of Anthraquinone Biosynthesis in Senna tora.</title>
        <authorList>
            <person name="Kang S.-H."/>
            <person name="Pandey R.P."/>
            <person name="Lee C.-M."/>
            <person name="Sim J.-S."/>
            <person name="Jeong J.-T."/>
            <person name="Choi B.-S."/>
            <person name="Jung M."/>
            <person name="Ginzburg D."/>
            <person name="Zhao K."/>
            <person name="Won S.Y."/>
            <person name="Oh T.-J."/>
            <person name="Yu Y."/>
            <person name="Kim N.-H."/>
            <person name="Lee O.R."/>
            <person name="Lee T.-H."/>
            <person name="Bashyal P."/>
            <person name="Kim T.-S."/>
            <person name="Lee W.-H."/>
            <person name="Kawkins C."/>
            <person name="Kim C.-K."/>
            <person name="Kim J.S."/>
            <person name="Ahn B.O."/>
            <person name="Rhee S.Y."/>
            <person name="Sohng J.K."/>
        </authorList>
    </citation>
    <scope>NUCLEOTIDE SEQUENCE</scope>
    <source>
        <tissue evidence="5">Leaf</tissue>
    </source>
</reference>
<keyword evidence="4" id="KW-0067">ATP-binding</keyword>
<protein>
    <submittedName>
        <fullName evidence="5">DnaK protein</fullName>
    </submittedName>
</protein>
<accession>A0A834SYN1</accession>
<dbReference type="SUPFAM" id="SSF53067">
    <property type="entry name" value="Actin-like ATPase domain"/>
    <property type="match status" value="1"/>
</dbReference>
<keyword evidence="3" id="KW-0547">Nucleotide-binding</keyword>
<dbReference type="GO" id="GO:0005524">
    <property type="term" value="F:ATP binding"/>
    <property type="evidence" value="ECO:0007669"/>
    <property type="project" value="UniProtKB-KW"/>
</dbReference>
<dbReference type="GO" id="GO:0140662">
    <property type="term" value="F:ATP-dependent protein folding chaperone"/>
    <property type="evidence" value="ECO:0007669"/>
    <property type="project" value="InterPro"/>
</dbReference>
<keyword evidence="6" id="KW-1185">Reference proteome</keyword>
<dbReference type="Gene3D" id="1.20.1270.10">
    <property type="match status" value="1"/>
</dbReference>
<evidence type="ECO:0000256" key="2">
    <source>
        <dbReference type="ARBA" id="ARBA00007381"/>
    </source>
</evidence>
<name>A0A834SYN1_9FABA</name>
<proteinExistence type="inferred from homology"/>
<dbReference type="EMBL" id="JAAIUW010000010">
    <property type="protein sequence ID" value="KAF7811320.1"/>
    <property type="molecule type" value="Genomic_DNA"/>
</dbReference>
<dbReference type="SUPFAM" id="SSF100934">
    <property type="entry name" value="Heat shock protein 70kD (HSP70), C-terminal subdomain"/>
    <property type="match status" value="1"/>
</dbReference>
<evidence type="ECO:0000256" key="4">
    <source>
        <dbReference type="ARBA" id="ARBA00022840"/>
    </source>
</evidence>
<dbReference type="InterPro" id="IPR043129">
    <property type="entry name" value="ATPase_NBD"/>
</dbReference>
<evidence type="ECO:0000256" key="3">
    <source>
        <dbReference type="ARBA" id="ARBA00022741"/>
    </source>
</evidence>